<feature type="transmembrane region" description="Helical" evidence="2">
    <location>
        <begin position="284"/>
        <end position="305"/>
    </location>
</feature>
<feature type="transmembrane region" description="Helical" evidence="2">
    <location>
        <begin position="252"/>
        <end position="272"/>
    </location>
</feature>
<dbReference type="RefSeq" id="WP_014553520.1">
    <property type="nucleotide sequence ID" value="NC_017455.1"/>
</dbReference>
<keyword evidence="4" id="KW-1185">Reference proteome</keyword>
<dbReference type="STRING" id="572479.Hprae_1360"/>
<evidence type="ECO:0000313" key="4">
    <source>
        <dbReference type="Proteomes" id="UP000006866"/>
    </source>
</evidence>
<keyword evidence="2" id="KW-0812">Transmembrane</keyword>
<feature type="transmembrane region" description="Helical" evidence="2">
    <location>
        <begin position="215"/>
        <end position="240"/>
    </location>
</feature>
<feature type="transmembrane region" description="Helical" evidence="2">
    <location>
        <begin position="317"/>
        <end position="335"/>
    </location>
</feature>
<organism evidence="3 4">
    <name type="scientific">Halanaerobium praevalens (strain ATCC 33744 / DSM 2228 / GSL)</name>
    <dbReference type="NCBI Taxonomy" id="572479"/>
    <lineage>
        <taxon>Bacteria</taxon>
        <taxon>Bacillati</taxon>
        <taxon>Bacillota</taxon>
        <taxon>Clostridia</taxon>
        <taxon>Halanaerobiales</taxon>
        <taxon>Halanaerobiaceae</taxon>
        <taxon>Halanaerobium</taxon>
    </lineage>
</organism>
<dbReference type="PATRIC" id="fig|572479.3.peg.1376"/>
<dbReference type="eggNOG" id="COG1835">
    <property type="taxonomic scope" value="Bacteria"/>
</dbReference>
<dbReference type="HOGENOM" id="CLU_030795_1_0_9"/>
<feature type="transmembrane region" description="Helical" evidence="2">
    <location>
        <begin position="142"/>
        <end position="167"/>
    </location>
</feature>
<sequence>MKIINYLKKIFNNLLLSTKRFPLAALAAFITTFILMIVINNNTLFSDQKIKLLIELALTTSLAFPLFLSSSLIFERFPEIKKHLIYFLIFLFLLIYHLFIFKDFELVSISRFIALNISFYLLVLLIHYFYKRKNYELYIAHIFSKFFVTIVYTVVIFIGLITILFTLDKLFELSLAKELYISSWLLAAGIFAPIFMLAGIPLFKRDFDLNDYSSVLKILILYIIMPLLTIYSLILYLYFIKIIKTQLWLESIVGQLVFWYSMLSFLVIFFIKPFRKENKWVNKFILIMPKIILPLLIMMFFALSIRINDYGLTENRYYVFLLGIWIFLVMLYYNFSQKQRNTIVVFSLAIISILAVFGPWSGFSLATKSQNQRFENILRENELLENNKIVKKPIPTTAKKEINSIIKYFTDKHSLEALNYLPTDFKKTEMEEVFGFKYQRYYSNHNNFYYRIPFKGKIFQLEDYNYLLDFQVEGSEISTSNQLENDLSLDFNLEQFKLELIKAEKVIFKQNLKNDLLQLQQKLQKSSEKDLKDLNQNYIYENEAVKMKIVFKYLSGELKSNSDLQLYRLNSFIFIQLK</sequence>
<protein>
    <recommendedName>
        <fullName evidence="5">DUF4153 domain-containing protein</fullName>
    </recommendedName>
</protein>
<dbReference type="KEGG" id="hpk:Hprae_1360"/>
<dbReference type="InterPro" id="IPR025291">
    <property type="entry name" value="DUF4153"/>
</dbReference>
<gene>
    <name evidence="3" type="ordered locus">Hprae_1360</name>
</gene>
<evidence type="ECO:0008006" key="5">
    <source>
        <dbReference type="Google" id="ProtNLM"/>
    </source>
</evidence>
<keyword evidence="1" id="KW-0175">Coiled coil</keyword>
<feature type="transmembrane region" description="Helical" evidence="2">
    <location>
        <begin position="113"/>
        <end position="130"/>
    </location>
</feature>
<keyword evidence="2" id="KW-1133">Transmembrane helix</keyword>
<dbReference type="Pfam" id="PF13687">
    <property type="entry name" value="DUF4153"/>
    <property type="match status" value="1"/>
</dbReference>
<accession>E3DN04</accession>
<feature type="transmembrane region" description="Helical" evidence="2">
    <location>
        <begin position="84"/>
        <end position="101"/>
    </location>
</feature>
<dbReference type="AlphaFoldDB" id="E3DN04"/>
<feature type="transmembrane region" description="Helical" evidence="2">
    <location>
        <begin position="179"/>
        <end position="203"/>
    </location>
</feature>
<reference evidence="4" key="1">
    <citation type="submission" date="2010-10" db="EMBL/GenBank/DDBJ databases">
        <title>The complete genome of Halanaerobium praevalens DSM 2228.</title>
        <authorList>
            <consortium name="US DOE Joint Genome Institute (JGI-PGF)"/>
            <person name="Lucas S."/>
            <person name="Copeland A."/>
            <person name="Lapidus A."/>
            <person name="Glavina del Rio T."/>
            <person name="Dalin E."/>
            <person name="Tice H."/>
            <person name="Bruce D."/>
            <person name="Goodwin L."/>
            <person name="Pitluck S."/>
            <person name="Kyrpides N."/>
            <person name="Mavromatis K."/>
            <person name="Ivanova N."/>
            <person name="Ovchinnikova G."/>
            <person name="Chertkov O."/>
            <person name="Detter J.C."/>
            <person name="Han C."/>
            <person name="Larimer F."/>
            <person name="Land M."/>
            <person name="Hauser L."/>
            <person name="Markowitz V."/>
            <person name="Cheng J.-F."/>
            <person name="Hugenholtz P."/>
            <person name="Woyke T."/>
            <person name="Wu D."/>
            <person name="Tindall B."/>
            <person name="Pomrenke H.G."/>
            <person name="Brambilla E."/>
            <person name="Klenk H.-P."/>
            <person name="Eisen J.A."/>
        </authorList>
    </citation>
    <scope>NUCLEOTIDE SEQUENCE [LARGE SCALE GENOMIC DNA]</scope>
    <source>
        <strain evidence="4">ATCC 33744 / DSM 2228 / GSL</strain>
    </source>
</reference>
<feature type="transmembrane region" description="Helical" evidence="2">
    <location>
        <begin position="21"/>
        <end position="40"/>
    </location>
</feature>
<dbReference type="Proteomes" id="UP000006866">
    <property type="component" value="Chromosome"/>
</dbReference>
<feature type="transmembrane region" description="Helical" evidence="2">
    <location>
        <begin position="342"/>
        <end position="363"/>
    </location>
</feature>
<feature type="transmembrane region" description="Helical" evidence="2">
    <location>
        <begin position="52"/>
        <end position="72"/>
    </location>
</feature>
<evidence type="ECO:0000256" key="1">
    <source>
        <dbReference type="SAM" id="Coils"/>
    </source>
</evidence>
<proteinExistence type="predicted"/>
<evidence type="ECO:0000313" key="3">
    <source>
        <dbReference type="EMBL" id="ADO77493.1"/>
    </source>
</evidence>
<reference evidence="3 4" key="2">
    <citation type="journal article" date="2011" name="Stand. Genomic Sci.">
        <title>Complete genome sequence of the extremely halophilic Halanaerobium praevalens type strain (GSL).</title>
        <authorList>
            <person name="Ivanova N."/>
            <person name="Sikorski J."/>
            <person name="Chertkov O."/>
            <person name="Nolan M."/>
            <person name="Lucas S."/>
            <person name="Hammon N."/>
            <person name="Deshpande S."/>
            <person name="Cheng J.F."/>
            <person name="Tapia R."/>
            <person name="Han C."/>
            <person name="Goodwin L."/>
            <person name="Pitluck S."/>
            <person name="Huntemann M."/>
            <person name="Liolios K."/>
            <person name="Pagani I."/>
            <person name="Mavromatis K."/>
            <person name="Ovchinikova G."/>
            <person name="Pati A."/>
            <person name="Chen A."/>
            <person name="Palaniappan K."/>
            <person name="Land M."/>
            <person name="Hauser L."/>
            <person name="Brambilla E.M."/>
            <person name="Kannan K.P."/>
            <person name="Rohde M."/>
            <person name="Tindall B.J."/>
            <person name="Goker M."/>
            <person name="Detter J.C."/>
            <person name="Woyke T."/>
            <person name="Bristow J."/>
            <person name="Eisen J.A."/>
            <person name="Markowitz V."/>
            <person name="Hugenholtz P."/>
            <person name="Kyrpides N.C."/>
            <person name="Klenk H.P."/>
            <person name="Lapidus A."/>
        </authorList>
    </citation>
    <scope>NUCLEOTIDE SEQUENCE [LARGE SCALE GENOMIC DNA]</scope>
    <source>
        <strain evidence="4">ATCC 33744 / DSM 2228 / GSL</strain>
    </source>
</reference>
<evidence type="ECO:0000256" key="2">
    <source>
        <dbReference type="SAM" id="Phobius"/>
    </source>
</evidence>
<dbReference type="OrthoDB" id="9809196at2"/>
<feature type="coiled-coil region" evidence="1">
    <location>
        <begin position="509"/>
        <end position="537"/>
    </location>
</feature>
<dbReference type="EMBL" id="CP002175">
    <property type="protein sequence ID" value="ADO77493.1"/>
    <property type="molecule type" value="Genomic_DNA"/>
</dbReference>
<name>E3DN04_HALPG</name>
<keyword evidence="2" id="KW-0472">Membrane</keyword>